<reference evidence="1" key="1">
    <citation type="submission" date="2013-05" db="EMBL/GenBank/DDBJ databases">
        <authorList>
            <person name="Yim A.K.Y."/>
            <person name="Chan T.F."/>
            <person name="Ji K.M."/>
            <person name="Liu X.Y."/>
            <person name="Zhou J.W."/>
            <person name="Li R.Q."/>
            <person name="Yang K.Y."/>
            <person name="Li J."/>
            <person name="Li M."/>
            <person name="Law P.T.W."/>
            <person name="Wu Y.L."/>
            <person name="Cai Z.L."/>
            <person name="Qin H."/>
            <person name="Bao Y."/>
            <person name="Leung R.K.K."/>
            <person name="Ng P.K.S."/>
            <person name="Zou J."/>
            <person name="Zhong X.J."/>
            <person name="Ran P.X."/>
            <person name="Zhong N.S."/>
            <person name="Liu Z.G."/>
            <person name="Tsui S.K.W."/>
        </authorList>
    </citation>
    <scope>NUCLEOTIDE SEQUENCE</scope>
    <source>
        <strain evidence="1">Derf</strain>
        <tissue evidence="1">Whole organism</tissue>
    </source>
</reference>
<organism evidence="1 2">
    <name type="scientific">Dermatophagoides farinae</name>
    <name type="common">American house dust mite</name>
    <dbReference type="NCBI Taxonomy" id="6954"/>
    <lineage>
        <taxon>Eukaryota</taxon>
        <taxon>Metazoa</taxon>
        <taxon>Ecdysozoa</taxon>
        <taxon>Arthropoda</taxon>
        <taxon>Chelicerata</taxon>
        <taxon>Arachnida</taxon>
        <taxon>Acari</taxon>
        <taxon>Acariformes</taxon>
        <taxon>Sarcoptiformes</taxon>
        <taxon>Astigmata</taxon>
        <taxon>Psoroptidia</taxon>
        <taxon>Analgoidea</taxon>
        <taxon>Pyroglyphidae</taxon>
        <taxon>Dermatophagoidinae</taxon>
        <taxon>Dermatophagoides</taxon>
    </lineage>
</organism>
<dbReference type="Proteomes" id="UP000790347">
    <property type="component" value="Unassembled WGS sequence"/>
</dbReference>
<dbReference type="AlphaFoldDB" id="A0A922ICR8"/>
<proteinExistence type="predicted"/>
<reference evidence="1" key="2">
    <citation type="journal article" date="2022" name="Res Sq">
        <title>Comparative Genomics Reveals Insights into the Divergent Evolution of Astigmatic Mites and Household Pest Adaptations.</title>
        <authorList>
            <person name="Xiong Q."/>
            <person name="Wan A.T.-Y."/>
            <person name="Liu X.-Y."/>
            <person name="Fung C.S.-H."/>
            <person name="Xiao X."/>
            <person name="Malainual N."/>
            <person name="Hou J."/>
            <person name="Wang L."/>
            <person name="Wang M."/>
            <person name="Yang K."/>
            <person name="Cui Y."/>
            <person name="Leung E."/>
            <person name="Nong W."/>
            <person name="Shin S.-K."/>
            <person name="Au S."/>
            <person name="Jeong K.Y."/>
            <person name="Chew F.T."/>
            <person name="Hui J."/>
            <person name="Leung T.F."/>
            <person name="Tungtrongchitr A."/>
            <person name="Zhong N."/>
            <person name="Liu Z."/>
            <person name="Tsui S."/>
        </authorList>
    </citation>
    <scope>NUCLEOTIDE SEQUENCE</scope>
    <source>
        <strain evidence="1">Derf</strain>
        <tissue evidence="1">Whole organism</tissue>
    </source>
</reference>
<protein>
    <submittedName>
        <fullName evidence="1">Uncharacterized protein</fullName>
    </submittedName>
</protein>
<gene>
    <name evidence="1" type="ORF">DERF_002300</name>
</gene>
<comment type="caution">
    <text evidence="1">The sequence shown here is derived from an EMBL/GenBank/DDBJ whole genome shotgun (WGS) entry which is preliminary data.</text>
</comment>
<dbReference type="EMBL" id="ASGP02000001">
    <property type="protein sequence ID" value="KAH9528347.1"/>
    <property type="molecule type" value="Genomic_DNA"/>
</dbReference>
<evidence type="ECO:0000313" key="2">
    <source>
        <dbReference type="Proteomes" id="UP000790347"/>
    </source>
</evidence>
<name>A0A922ICR8_DERFA</name>
<accession>A0A922ICR8</accession>
<keyword evidence="2" id="KW-1185">Reference proteome</keyword>
<evidence type="ECO:0000313" key="1">
    <source>
        <dbReference type="EMBL" id="KAH9528347.1"/>
    </source>
</evidence>
<sequence>MIYEIKRVALILLSINFLVIRILNALPSSSSNLLLLSSNFYCIQFSPSKCGGFFVRCHHHQPGASFSFSAVYHNIGSKNSGPRYIYMYLTEFPDSSCENLVSKPYGS</sequence>